<evidence type="ECO:0000313" key="2">
    <source>
        <dbReference type="EMBL" id="CAF1704355.1"/>
    </source>
</evidence>
<feature type="region of interest" description="Disordered" evidence="1">
    <location>
        <begin position="1"/>
        <end position="36"/>
    </location>
</feature>
<name>A0A816I8M7_BRANA</name>
<reference evidence="2" key="1">
    <citation type="submission" date="2021-01" db="EMBL/GenBank/DDBJ databases">
        <authorList>
            <consortium name="Genoscope - CEA"/>
            <person name="William W."/>
        </authorList>
    </citation>
    <scope>NUCLEOTIDE SEQUENCE</scope>
</reference>
<dbReference type="EMBL" id="HG994367">
    <property type="protein sequence ID" value="CAF1704355.1"/>
    <property type="molecule type" value="Genomic_DNA"/>
</dbReference>
<evidence type="ECO:0000256" key="1">
    <source>
        <dbReference type="SAM" id="MobiDB-lite"/>
    </source>
</evidence>
<organism evidence="2">
    <name type="scientific">Brassica napus</name>
    <name type="common">Rape</name>
    <dbReference type="NCBI Taxonomy" id="3708"/>
    <lineage>
        <taxon>Eukaryota</taxon>
        <taxon>Viridiplantae</taxon>
        <taxon>Streptophyta</taxon>
        <taxon>Embryophyta</taxon>
        <taxon>Tracheophyta</taxon>
        <taxon>Spermatophyta</taxon>
        <taxon>Magnoliopsida</taxon>
        <taxon>eudicotyledons</taxon>
        <taxon>Gunneridae</taxon>
        <taxon>Pentapetalae</taxon>
        <taxon>rosids</taxon>
        <taxon>malvids</taxon>
        <taxon>Brassicales</taxon>
        <taxon>Brassicaceae</taxon>
        <taxon>Brassiceae</taxon>
        <taxon>Brassica</taxon>
    </lineage>
</organism>
<protein>
    <submittedName>
        <fullName evidence="2">(rape) hypothetical protein</fullName>
    </submittedName>
</protein>
<sequence length="36" mass="3860">MVSAQPYKIRKLGATIETPPSRTPPAGKHGGKTNRL</sequence>
<proteinExistence type="predicted"/>
<dbReference type="AlphaFoldDB" id="A0A816I8M7"/>
<dbReference type="Proteomes" id="UP001295469">
    <property type="component" value="Chromosome C03"/>
</dbReference>
<gene>
    <name evidence="2" type="ORF">DARMORV10_C03P46370.1</name>
</gene>
<accession>A0A816I8M7</accession>